<evidence type="ECO:0000256" key="8">
    <source>
        <dbReference type="ARBA" id="ARBA00037071"/>
    </source>
</evidence>
<dbReference type="GO" id="GO:0005737">
    <property type="term" value="C:cytoplasm"/>
    <property type="evidence" value="ECO:0007669"/>
    <property type="project" value="UniProtKB-SubCell"/>
</dbReference>
<dbReference type="GO" id="GO:0003755">
    <property type="term" value="F:peptidyl-prolyl cis-trans isomerase activity"/>
    <property type="evidence" value="ECO:0007669"/>
    <property type="project" value="UniProtKB-UniRule"/>
</dbReference>
<dbReference type="EC" id="5.2.1.8" evidence="10"/>
<evidence type="ECO:0000256" key="7">
    <source>
        <dbReference type="ARBA" id="ARBA00023235"/>
    </source>
</evidence>
<dbReference type="Gene3D" id="3.10.50.40">
    <property type="match status" value="1"/>
</dbReference>
<dbReference type="PANTHER" id="PTHR47861">
    <property type="entry name" value="FKBP-TYPE PEPTIDYL-PROLYL CIS-TRANS ISOMERASE SLYD"/>
    <property type="match status" value="1"/>
</dbReference>
<evidence type="ECO:0000256" key="5">
    <source>
        <dbReference type="ARBA" id="ARBA00023110"/>
    </source>
</evidence>
<dbReference type="Proteomes" id="UP000294599">
    <property type="component" value="Unassembled WGS sequence"/>
</dbReference>
<evidence type="ECO:0000256" key="9">
    <source>
        <dbReference type="PROSITE-ProRule" id="PRU00277"/>
    </source>
</evidence>
<dbReference type="EMBL" id="SMAF01000001">
    <property type="protein sequence ID" value="TCT01401.1"/>
    <property type="molecule type" value="Genomic_DNA"/>
</dbReference>
<keyword evidence="7 9" id="KW-0413">Isomerase</keyword>
<name>A0A4R3LMW2_9GAMM</name>
<evidence type="ECO:0000259" key="11">
    <source>
        <dbReference type="PROSITE" id="PS50059"/>
    </source>
</evidence>
<dbReference type="AlphaFoldDB" id="A0A4R3LMW2"/>
<dbReference type="PANTHER" id="PTHR47861:SF3">
    <property type="entry name" value="FKBP-TYPE PEPTIDYL-PROLYL CIS-TRANS ISOMERASE SLYD"/>
    <property type="match status" value="1"/>
</dbReference>
<sequence>MQVAKDCVVRFHYTLKAVDGTLIESSEGAQPLAILWGHGGLIAGVERALEGRSAGDSVEVTVSPEDGYGERRDDLFQRLPKKYFRNPDKLRPGMVTEIRTERGPRVVTVVKTGMTVIDVDGNHPLAGQTLQFALQVVDVREATAEEIDHGHVHGDGGHHH</sequence>
<accession>A0A4R3LMW2</accession>
<evidence type="ECO:0000313" key="12">
    <source>
        <dbReference type="EMBL" id="TCT01401.1"/>
    </source>
</evidence>
<keyword evidence="6" id="KW-0143">Chaperone</keyword>
<evidence type="ECO:0000256" key="1">
    <source>
        <dbReference type="ARBA" id="ARBA00000971"/>
    </source>
</evidence>
<dbReference type="PROSITE" id="PS50059">
    <property type="entry name" value="FKBP_PPIASE"/>
    <property type="match status" value="1"/>
</dbReference>
<comment type="caution">
    <text evidence="12">The sequence shown here is derived from an EMBL/GenBank/DDBJ whole genome shotgun (WGS) entry which is preliminary data.</text>
</comment>
<evidence type="ECO:0000256" key="3">
    <source>
        <dbReference type="ARBA" id="ARBA00006577"/>
    </source>
</evidence>
<gene>
    <name evidence="12" type="ORF">EDC25_101268</name>
</gene>
<comment type="function">
    <text evidence="8">Also involved in hydrogenase metallocenter assembly, probably by participating in the nickel insertion step. This function in hydrogenase biosynthesis requires chaperone activity and the presence of the metal-binding domain, but not PPIase activity.</text>
</comment>
<dbReference type="RefSeq" id="WP_123521319.1">
    <property type="nucleotide sequence ID" value="NZ_JBHLWF010000005.1"/>
</dbReference>
<dbReference type="OrthoDB" id="9808891at2"/>
<dbReference type="InterPro" id="IPR046357">
    <property type="entry name" value="PPIase_dom_sf"/>
</dbReference>
<comment type="catalytic activity">
    <reaction evidence="1 9 10">
        <text>[protein]-peptidylproline (omega=180) = [protein]-peptidylproline (omega=0)</text>
        <dbReference type="Rhea" id="RHEA:16237"/>
        <dbReference type="Rhea" id="RHEA-COMP:10747"/>
        <dbReference type="Rhea" id="RHEA-COMP:10748"/>
        <dbReference type="ChEBI" id="CHEBI:83833"/>
        <dbReference type="ChEBI" id="CHEBI:83834"/>
        <dbReference type="EC" id="5.2.1.8"/>
    </reaction>
</comment>
<evidence type="ECO:0000313" key="13">
    <source>
        <dbReference type="Proteomes" id="UP000294599"/>
    </source>
</evidence>
<dbReference type="InterPro" id="IPR001179">
    <property type="entry name" value="PPIase_FKBP_dom"/>
</dbReference>
<evidence type="ECO:0000256" key="2">
    <source>
        <dbReference type="ARBA" id="ARBA00004496"/>
    </source>
</evidence>
<comment type="subcellular location">
    <subcellularLocation>
        <location evidence="2">Cytoplasm</location>
    </subcellularLocation>
</comment>
<keyword evidence="13" id="KW-1185">Reference proteome</keyword>
<dbReference type="GO" id="GO:0042026">
    <property type="term" value="P:protein refolding"/>
    <property type="evidence" value="ECO:0007669"/>
    <property type="project" value="UniProtKB-ARBA"/>
</dbReference>
<keyword evidence="4" id="KW-0963">Cytoplasm</keyword>
<reference evidence="12 13" key="1">
    <citation type="submission" date="2019-03" db="EMBL/GenBank/DDBJ databases">
        <title>Genomic Encyclopedia of Type Strains, Phase IV (KMG-IV): sequencing the most valuable type-strain genomes for metagenomic binning, comparative biology and taxonomic classification.</title>
        <authorList>
            <person name="Goeker M."/>
        </authorList>
    </citation>
    <scope>NUCLEOTIDE SEQUENCE [LARGE SCALE GENOMIC DNA]</scope>
    <source>
        <strain evidence="12 13">DSM 21944</strain>
    </source>
</reference>
<dbReference type="SUPFAM" id="SSF54534">
    <property type="entry name" value="FKBP-like"/>
    <property type="match status" value="1"/>
</dbReference>
<protein>
    <recommendedName>
        <fullName evidence="10">Peptidyl-prolyl cis-trans isomerase</fullName>
        <ecNumber evidence="10">5.2.1.8</ecNumber>
    </recommendedName>
</protein>
<evidence type="ECO:0000256" key="6">
    <source>
        <dbReference type="ARBA" id="ARBA00023186"/>
    </source>
</evidence>
<evidence type="ECO:0000256" key="4">
    <source>
        <dbReference type="ARBA" id="ARBA00022490"/>
    </source>
</evidence>
<feature type="domain" description="PPIase FKBP-type" evidence="11">
    <location>
        <begin position="6"/>
        <end position="80"/>
    </location>
</feature>
<evidence type="ECO:0000256" key="10">
    <source>
        <dbReference type="RuleBase" id="RU003915"/>
    </source>
</evidence>
<proteinExistence type="inferred from homology"/>
<organism evidence="12 13">
    <name type="scientific">Pseudofulvimonas gallinarii</name>
    <dbReference type="NCBI Taxonomy" id="634155"/>
    <lineage>
        <taxon>Bacteria</taxon>
        <taxon>Pseudomonadati</taxon>
        <taxon>Pseudomonadota</taxon>
        <taxon>Gammaproteobacteria</taxon>
        <taxon>Lysobacterales</taxon>
        <taxon>Rhodanobacteraceae</taxon>
        <taxon>Pseudofulvimonas</taxon>
    </lineage>
</organism>
<dbReference type="Pfam" id="PF00254">
    <property type="entry name" value="FKBP_C"/>
    <property type="match status" value="1"/>
</dbReference>
<keyword evidence="5 9" id="KW-0697">Rotamase</keyword>
<comment type="similarity">
    <text evidence="3 10">Belongs to the FKBP-type PPIase family.</text>
</comment>